<reference evidence="6 7" key="1">
    <citation type="submission" date="2017-06" db="EMBL/GenBank/DDBJ databases">
        <title>Complete genome sequence of Paenibacillus odorifer CBA7130.</title>
        <authorList>
            <person name="Nam Y.-D."/>
            <person name="Kang J."/>
            <person name="Chung W.-H."/>
        </authorList>
    </citation>
    <scope>NUCLEOTIDE SEQUENCE [LARGE SCALE GENOMIC DNA]</scope>
    <source>
        <strain evidence="6 7">CBA7130</strain>
    </source>
</reference>
<dbReference type="GO" id="GO:0003700">
    <property type="term" value="F:DNA-binding transcription factor activity"/>
    <property type="evidence" value="ECO:0007669"/>
    <property type="project" value="InterPro"/>
</dbReference>
<dbReference type="InterPro" id="IPR036390">
    <property type="entry name" value="WH_DNA-bd_sf"/>
</dbReference>
<evidence type="ECO:0000256" key="2">
    <source>
        <dbReference type="ARBA" id="ARBA00023015"/>
    </source>
</evidence>
<keyword evidence="3" id="KW-0238">DNA-binding</keyword>
<dbReference type="AlphaFoldDB" id="A0AAD0KMD3"/>
<name>A0AAD0KMD3_9BACL</name>
<protein>
    <submittedName>
        <fullName evidence="6">Transcriptional regulator</fullName>
    </submittedName>
</protein>
<evidence type="ECO:0000256" key="4">
    <source>
        <dbReference type="ARBA" id="ARBA00023163"/>
    </source>
</evidence>
<accession>A0AAD0KMD3</accession>
<dbReference type="Proteomes" id="UP000249163">
    <property type="component" value="Chromosome"/>
</dbReference>
<evidence type="ECO:0000313" key="7">
    <source>
        <dbReference type="Proteomes" id="UP000249163"/>
    </source>
</evidence>
<gene>
    <name evidence="6" type="ORF">CD191_16015</name>
</gene>
<dbReference type="InterPro" id="IPR005119">
    <property type="entry name" value="LysR_subst-bd"/>
</dbReference>
<dbReference type="Pfam" id="PF03466">
    <property type="entry name" value="LysR_substrate"/>
    <property type="match status" value="1"/>
</dbReference>
<keyword evidence="2" id="KW-0805">Transcription regulation</keyword>
<dbReference type="Pfam" id="PF00126">
    <property type="entry name" value="HTH_1"/>
    <property type="match status" value="1"/>
</dbReference>
<dbReference type="SUPFAM" id="SSF53850">
    <property type="entry name" value="Periplasmic binding protein-like II"/>
    <property type="match status" value="1"/>
</dbReference>
<dbReference type="SUPFAM" id="SSF46785">
    <property type="entry name" value="Winged helix' DNA-binding domain"/>
    <property type="match status" value="1"/>
</dbReference>
<dbReference type="PANTHER" id="PTHR30126">
    <property type="entry name" value="HTH-TYPE TRANSCRIPTIONAL REGULATOR"/>
    <property type="match status" value="1"/>
</dbReference>
<evidence type="ECO:0000256" key="3">
    <source>
        <dbReference type="ARBA" id="ARBA00023125"/>
    </source>
</evidence>
<proteinExistence type="inferred from homology"/>
<evidence type="ECO:0000259" key="5">
    <source>
        <dbReference type="PROSITE" id="PS50931"/>
    </source>
</evidence>
<dbReference type="PANTHER" id="PTHR30126:SF39">
    <property type="entry name" value="HTH-TYPE TRANSCRIPTIONAL REGULATOR CYSL"/>
    <property type="match status" value="1"/>
</dbReference>
<keyword evidence="4" id="KW-0804">Transcription</keyword>
<dbReference type="Gene3D" id="1.10.10.10">
    <property type="entry name" value="Winged helix-like DNA-binding domain superfamily/Winged helix DNA-binding domain"/>
    <property type="match status" value="1"/>
</dbReference>
<organism evidence="6 7">
    <name type="scientific">Paenibacillus odorifer</name>
    <dbReference type="NCBI Taxonomy" id="189426"/>
    <lineage>
        <taxon>Bacteria</taxon>
        <taxon>Bacillati</taxon>
        <taxon>Bacillota</taxon>
        <taxon>Bacilli</taxon>
        <taxon>Bacillales</taxon>
        <taxon>Paenibacillaceae</taxon>
        <taxon>Paenibacillus</taxon>
    </lineage>
</organism>
<dbReference type="GO" id="GO:0000976">
    <property type="term" value="F:transcription cis-regulatory region binding"/>
    <property type="evidence" value="ECO:0007669"/>
    <property type="project" value="TreeGrafter"/>
</dbReference>
<dbReference type="InterPro" id="IPR000847">
    <property type="entry name" value="LysR_HTH_N"/>
</dbReference>
<dbReference type="InterPro" id="IPR036388">
    <property type="entry name" value="WH-like_DNA-bd_sf"/>
</dbReference>
<evidence type="ECO:0000313" key="6">
    <source>
        <dbReference type="EMBL" id="AWV33998.1"/>
    </source>
</evidence>
<feature type="domain" description="HTH lysR-type" evidence="5">
    <location>
        <begin position="6"/>
        <end position="63"/>
    </location>
</feature>
<dbReference type="PROSITE" id="PS50931">
    <property type="entry name" value="HTH_LYSR"/>
    <property type="match status" value="1"/>
</dbReference>
<evidence type="ECO:0000256" key="1">
    <source>
        <dbReference type="ARBA" id="ARBA00009437"/>
    </source>
</evidence>
<dbReference type="EMBL" id="CP021965">
    <property type="protein sequence ID" value="AWV33998.1"/>
    <property type="molecule type" value="Genomic_DNA"/>
</dbReference>
<comment type="similarity">
    <text evidence="1">Belongs to the LysR transcriptional regulatory family.</text>
</comment>
<sequence>MWRKVMNIMKLNIVVLIEKYKKVTDVAAELGLKQPTVSFHMKNLEAELGTPLFLYRSGRVLLTDAGRALYQYALKIVSLTAEAERTVKQFSSPSKGTLELEASFIPATYILPNMLIQFMKLYPGINNSLTVQSDALLRERLRSRDIQMAILHTSDWQDESFDFQLIVRDEPVLIFAPGHPFEDLEKLTPELIANEPWIQHEQGSCLRGYADQWAQFNQIRLWNRSELNSPEVIKQLVNGSDCVGICSKAAVKAEIELGKLSYANLPGILPESGGFVLGWRKDHILTPLQQSFVEIVTTLDL</sequence>
<dbReference type="Gene3D" id="3.40.190.290">
    <property type="match status" value="1"/>
</dbReference>